<proteinExistence type="predicted"/>
<dbReference type="EMBL" id="JBBUTG010000005">
    <property type="protein sequence ID" value="MEK8031486.1"/>
    <property type="molecule type" value="Genomic_DNA"/>
</dbReference>
<protein>
    <submittedName>
        <fullName evidence="2">Uncharacterized protein</fullName>
    </submittedName>
</protein>
<organism evidence="2 3">
    <name type="scientific">Ideonella lacteola</name>
    <dbReference type="NCBI Taxonomy" id="2984193"/>
    <lineage>
        <taxon>Bacteria</taxon>
        <taxon>Pseudomonadati</taxon>
        <taxon>Pseudomonadota</taxon>
        <taxon>Betaproteobacteria</taxon>
        <taxon>Burkholderiales</taxon>
        <taxon>Sphaerotilaceae</taxon>
        <taxon>Ideonella</taxon>
    </lineage>
</organism>
<evidence type="ECO:0000313" key="2">
    <source>
        <dbReference type="EMBL" id="MEK8031486.1"/>
    </source>
</evidence>
<name>A0ABU9BNZ3_9BURK</name>
<sequence>MIIRSMRHLLTWPASYRAAGLFIRATAALLAWLSLAAHAQTSAGIDHPAYCRLQADGLAQGVKTLIDRKAPRTVVMDELGLRRDGPRFRMADLAYQRLLAGAPLAAVRGELQQLCLTIPRAALEQDDPTFGQRQEGAGAQLCADLGSSVADFLLDEPGMMDADVATALQRMFPGESTGASMPQLRQALQAAQAHARANPDRMKLTSFVAGYCERLPPTRRAALDAEFYAK</sequence>
<evidence type="ECO:0000313" key="3">
    <source>
        <dbReference type="Proteomes" id="UP001371218"/>
    </source>
</evidence>
<dbReference type="RefSeq" id="WP_341425863.1">
    <property type="nucleotide sequence ID" value="NZ_JBBUTG010000005.1"/>
</dbReference>
<keyword evidence="1" id="KW-0732">Signal</keyword>
<accession>A0ABU9BNZ3</accession>
<comment type="caution">
    <text evidence="2">The sequence shown here is derived from an EMBL/GenBank/DDBJ whole genome shotgun (WGS) entry which is preliminary data.</text>
</comment>
<feature type="signal peptide" evidence="1">
    <location>
        <begin position="1"/>
        <end position="39"/>
    </location>
</feature>
<evidence type="ECO:0000256" key="1">
    <source>
        <dbReference type="SAM" id="SignalP"/>
    </source>
</evidence>
<feature type="chain" id="PRO_5046946052" evidence="1">
    <location>
        <begin position="40"/>
        <end position="230"/>
    </location>
</feature>
<gene>
    <name evidence="2" type="ORF">AACH06_11715</name>
</gene>
<reference evidence="2 3" key="1">
    <citation type="submission" date="2024-04" db="EMBL/GenBank/DDBJ databases">
        <title>Novel species of the genus Ideonella isolated from streams.</title>
        <authorList>
            <person name="Lu H."/>
        </authorList>
    </citation>
    <scope>NUCLEOTIDE SEQUENCE [LARGE SCALE GENOMIC DNA]</scope>
    <source>
        <strain evidence="2 3">DXS29W</strain>
    </source>
</reference>
<keyword evidence="3" id="KW-1185">Reference proteome</keyword>
<dbReference type="Proteomes" id="UP001371218">
    <property type="component" value="Unassembled WGS sequence"/>
</dbReference>